<dbReference type="PANTHER" id="PTHR13271">
    <property type="entry name" value="UNCHARACTERIZED PUTATIVE METHYLTRANSFERASE"/>
    <property type="match status" value="1"/>
</dbReference>
<accession>A0A0P1BET8</accession>
<dbReference type="InterPro" id="IPR050600">
    <property type="entry name" value="SETD3_SETD6_MTase"/>
</dbReference>
<sequence>MQEQKGRLKTASALLASFNFAGLVEISDHTSAGRGLILAGSEPSKADELLLRVPSTSLLNVRTAKRWLHTSLLPSKQRPSHPYNNATIEESTQPAPSGCKDIQSETLSGIEQGGAHVPLPLSSHQALALLLAIWKSAQRQPAQNGPHEKSGEGPLPLANTSVEVASPAFLDAFLGTAPASYDTHPLSYSSEPSAGLVPSILAKCLPAHASELVQRVRSRFHRDWSVIEGLQRRHPEMLIPLEAISDTVSSTKKASLPRQSIIVTKEDFKWGWLCVNTRCLHLPQGLTPHADNLTLAPILDLANHKPSSSSDLDACNVRHTPSSGLELHAPSRRGALQPGDQVTFCYGAHAAQMLFAEYGFVLPRERSPSMESGQVQQWNGCPFAEVRLDDGIIRLFKEQGDEGIAKENLLQARGYWLDYTIHPDPFPPHASHRLICALRLLHVPLSSTSVHERSNQNNLVRTYPITSAPFINRSPGRTNAELQGWEATLLGLRHHVSDENEDKAHGTLMKLCQDVMDDRTSRLSLLHSMLQNRHSESLSEASEPVKHASARDADSVIDMVRTMLIDDFDIAQSVLAITRAGGIESEWS</sequence>
<proteinExistence type="predicted"/>
<protein>
    <submittedName>
        <fullName evidence="6">N-methyltransferase</fullName>
    </submittedName>
</protein>
<feature type="compositionally biased region" description="Polar residues" evidence="4">
    <location>
        <begin position="82"/>
        <end position="95"/>
    </location>
</feature>
<dbReference type="InterPro" id="IPR001214">
    <property type="entry name" value="SET_dom"/>
</dbReference>
<dbReference type="AlphaFoldDB" id="A0A0P1BET8"/>
<dbReference type="GO" id="GO:0032259">
    <property type="term" value="P:methylation"/>
    <property type="evidence" value="ECO:0007669"/>
    <property type="project" value="UniProtKB-KW"/>
</dbReference>
<feature type="region of interest" description="Disordered" evidence="4">
    <location>
        <begin position="72"/>
        <end position="102"/>
    </location>
</feature>
<dbReference type="Gene3D" id="3.90.1410.10">
    <property type="entry name" value="set domain protein methyltransferase, domain 1"/>
    <property type="match status" value="1"/>
</dbReference>
<evidence type="ECO:0000256" key="4">
    <source>
        <dbReference type="SAM" id="MobiDB-lite"/>
    </source>
</evidence>
<evidence type="ECO:0000256" key="2">
    <source>
        <dbReference type="ARBA" id="ARBA00022679"/>
    </source>
</evidence>
<name>A0A0P1BET8_9BASI</name>
<dbReference type="Proteomes" id="UP000054845">
    <property type="component" value="Unassembled WGS sequence"/>
</dbReference>
<reference evidence="7" key="1">
    <citation type="submission" date="2014-09" db="EMBL/GenBank/DDBJ databases">
        <authorList>
            <person name="Sharma Rahul"/>
            <person name="Thines Marco"/>
        </authorList>
    </citation>
    <scope>NUCLEOTIDE SEQUENCE [LARGE SCALE GENOMIC DNA]</scope>
</reference>
<evidence type="ECO:0000259" key="5">
    <source>
        <dbReference type="PROSITE" id="PS50280"/>
    </source>
</evidence>
<dbReference type="SUPFAM" id="SSF82199">
    <property type="entry name" value="SET domain"/>
    <property type="match status" value="1"/>
</dbReference>
<dbReference type="EMBL" id="CCYA01000238">
    <property type="protein sequence ID" value="CEH13974.1"/>
    <property type="molecule type" value="Genomic_DNA"/>
</dbReference>
<organism evidence="6 7">
    <name type="scientific">Ceraceosorus bombacis</name>
    <dbReference type="NCBI Taxonomy" id="401625"/>
    <lineage>
        <taxon>Eukaryota</taxon>
        <taxon>Fungi</taxon>
        <taxon>Dikarya</taxon>
        <taxon>Basidiomycota</taxon>
        <taxon>Ustilaginomycotina</taxon>
        <taxon>Exobasidiomycetes</taxon>
        <taxon>Ceraceosorales</taxon>
        <taxon>Ceraceosoraceae</taxon>
        <taxon>Ceraceosorus</taxon>
    </lineage>
</organism>
<dbReference type="OrthoDB" id="341421at2759"/>
<dbReference type="CDD" id="cd19177">
    <property type="entry name" value="SET_SETD4"/>
    <property type="match status" value="1"/>
</dbReference>
<dbReference type="PROSITE" id="PS50280">
    <property type="entry name" value="SET"/>
    <property type="match status" value="1"/>
</dbReference>
<keyword evidence="2 6" id="KW-0808">Transferase</keyword>
<dbReference type="STRING" id="401625.A0A0P1BET8"/>
<evidence type="ECO:0000256" key="1">
    <source>
        <dbReference type="ARBA" id="ARBA00022603"/>
    </source>
</evidence>
<evidence type="ECO:0000313" key="6">
    <source>
        <dbReference type="EMBL" id="CEH13974.1"/>
    </source>
</evidence>
<evidence type="ECO:0000256" key="3">
    <source>
        <dbReference type="ARBA" id="ARBA00022691"/>
    </source>
</evidence>
<keyword evidence="3" id="KW-0949">S-adenosyl-L-methionine</keyword>
<feature type="domain" description="SET" evidence="5">
    <location>
        <begin position="240"/>
        <end position="347"/>
    </location>
</feature>
<keyword evidence="7" id="KW-1185">Reference proteome</keyword>
<keyword evidence="1 6" id="KW-0489">Methyltransferase</keyword>
<dbReference type="GO" id="GO:0016279">
    <property type="term" value="F:protein-lysine N-methyltransferase activity"/>
    <property type="evidence" value="ECO:0007669"/>
    <property type="project" value="InterPro"/>
</dbReference>
<dbReference type="InterPro" id="IPR046341">
    <property type="entry name" value="SET_dom_sf"/>
</dbReference>
<evidence type="ECO:0000313" key="7">
    <source>
        <dbReference type="Proteomes" id="UP000054845"/>
    </source>
</evidence>
<dbReference type="PANTHER" id="PTHR13271:SF47">
    <property type="entry name" value="ACTIN-HISTIDINE N-METHYLTRANSFERASE"/>
    <property type="match status" value="1"/>
</dbReference>
<dbReference type="InterPro" id="IPR044429">
    <property type="entry name" value="SETD4_SET"/>
</dbReference>